<evidence type="ECO:0000256" key="9">
    <source>
        <dbReference type="PROSITE-ProRule" id="PRU01356"/>
    </source>
</evidence>
<gene>
    <name evidence="12" type="ORF">B0T19DRAFT_403053</name>
</gene>
<evidence type="ECO:0000256" key="8">
    <source>
        <dbReference type="ARBA" id="ARBA00023288"/>
    </source>
</evidence>
<evidence type="ECO:0000259" key="11">
    <source>
        <dbReference type="PROSITE" id="PS52012"/>
    </source>
</evidence>
<comment type="subcellular location">
    <subcellularLocation>
        <location evidence="1">Membrane</location>
        <topology evidence="1">Lipid-anchor</topology>
        <topology evidence="1">GPI-anchor</topology>
    </subcellularLocation>
    <subcellularLocation>
        <location evidence="2">Secreted</location>
    </subcellularLocation>
</comment>
<evidence type="ECO:0000256" key="1">
    <source>
        <dbReference type="ARBA" id="ARBA00004589"/>
    </source>
</evidence>
<evidence type="ECO:0000256" key="7">
    <source>
        <dbReference type="ARBA" id="ARBA00023157"/>
    </source>
</evidence>
<comment type="caution">
    <text evidence="12">The sequence shown here is derived from an EMBL/GenBank/DDBJ whole genome shotgun (WGS) entry which is preliminary data.</text>
</comment>
<name>A0AAE0I973_9PEZI</name>
<keyword evidence="7" id="KW-1015">Disulfide bond</keyword>
<protein>
    <recommendedName>
        <fullName evidence="11">CFEM domain-containing protein</fullName>
    </recommendedName>
</protein>
<evidence type="ECO:0000313" key="13">
    <source>
        <dbReference type="Proteomes" id="UP001286456"/>
    </source>
</evidence>
<keyword evidence="13" id="KW-1185">Reference proteome</keyword>
<keyword evidence="5" id="KW-0325">Glycoprotein</keyword>
<dbReference type="Pfam" id="PF05730">
    <property type="entry name" value="CFEM"/>
    <property type="match status" value="1"/>
</dbReference>
<sequence length="124" mass="11945">MHPATLLLAGLSLVASASAVAITSAPSSTITAPPAPACTLTKLMPSCGIPCVSQAAIKIGCTASMDFGCQCKSAAAMQAAVMPCVISACGPVNAPVVGSVANAICTECVHPATATSTATAKPTA</sequence>
<reference evidence="12" key="2">
    <citation type="submission" date="2023-06" db="EMBL/GenBank/DDBJ databases">
        <authorList>
            <consortium name="Lawrence Berkeley National Laboratory"/>
            <person name="Haridas S."/>
            <person name="Hensen N."/>
            <person name="Bonometti L."/>
            <person name="Westerberg I."/>
            <person name="Brannstrom I.O."/>
            <person name="Guillou S."/>
            <person name="Cros-Aarteil S."/>
            <person name="Calhoun S."/>
            <person name="Kuo A."/>
            <person name="Mondo S."/>
            <person name="Pangilinan J."/>
            <person name="Riley R."/>
            <person name="Labutti K."/>
            <person name="Andreopoulos B."/>
            <person name="Lipzen A."/>
            <person name="Chen C."/>
            <person name="Yanf M."/>
            <person name="Daum C."/>
            <person name="Ng V."/>
            <person name="Clum A."/>
            <person name="Steindorff A."/>
            <person name="Ohm R."/>
            <person name="Martin F."/>
            <person name="Silar P."/>
            <person name="Natvig D."/>
            <person name="Lalanne C."/>
            <person name="Gautier V."/>
            <person name="Ament-Velasquez S.L."/>
            <person name="Kruys A."/>
            <person name="Hutchinson M.I."/>
            <person name="Powell A.J."/>
            <person name="Barry K."/>
            <person name="Miller A.N."/>
            <person name="Grigoriev I.V."/>
            <person name="Debuchy R."/>
            <person name="Gladieux P."/>
            <person name="Thoren M.H."/>
            <person name="Johannesson H."/>
        </authorList>
    </citation>
    <scope>NUCLEOTIDE SEQUENCE</scope>
    <source>
        <strain evidence="12">SMH4131-1</strain>
    </source>
</reference>
<keyword evidence="5" id="KW-0336">GPI-anchor</keyword>
<accession>A0AAE0I973</accession>
<keyword evidence="9" id="KW-0349">Heme</keyword>
<dbReference type="GO" id="GO:0005576">
    <property type="term" value="C:extracellular region"/>
    <property type="evidence" value="ECO:0007669"/>
    <property type="project" value="UniProtKB-SubCell"/>
</dbReference>
<keyword evidence="9" id="KW-0479">Metal-binding</keyword>
<reference evidence="12" key="1">
    <citation type="journal article" date="2023" name="Mol. Phylogenet. Evol.">
        <title>Genome-scale phylogeny and comparative genomics of the fungal order Sordariales.</title>
        <authorList>
            <person name="Hensen N."/>
            <person name="Bonometti L."/>
            <person name="Westerberg I."/>
            <person name="Brannstrom I.O."/>
            <person name="Guillou S."/>
            <person name="Cros-Aarteil S."/>
            <person name="Calhoun S."/>
            <person name="Haridas S."/>
            <person name="Kuo A."/>
            <person name="Mondo S."/>
            <person name="Pangilinan J."/>
            <person name="Riley R."/>
            <person name="LaButti K."/>
            <person name="Andreopoulos B."/>
            <person name="Lipzen A."/>
            <person name="Chen C."/>
            <person name="Yan M."/>
            <person name="Daum C."/>
            <person name="Ng V."/>
            <person name="Clum A."/>
            <person name="Steindorff A."/>
            <person name="Ohm R.A."/>
            <person name="Martin F."/>
            <person name="Silar P."/>
            <person name="Natvig D.O."/>
            <person name="Lalanne C."/>
            <person name="Gautier V."/>
            <person name="Ament-Velasquez S.L."/>
            <person name="Kruys A."/>
            <person name="Hutchinson M.I."/>
            <person name="Powell A.J."/>
            <person name="Barry K."/>
            <person name="Miller A.N."/>
            <person name="Grigoriev I.V."/>
            <person name="Debuchy R."/>
            <person name="Gladieux P."/>
            <person name="Hiltunen Thoren M."/>
            <person name="Johannesson H."/>
        </authorList>
    </citation>
    <scope>NUCLEOTIDE SEQUENCE</scope>
    <source>
        <strain evidence="12">SMH4131-1</strain>
    </source>
</reference>
<feature type="binding site" description="axial binding residue" evidence="9">
    <location>
        <position position="66"/>
    </location>
    <ligand>
        <name>heme</name>
        <dbReference type="ChEBI" id="CHEBI:30413"/>
    </ligand>
    <ligandPart>
        <name>Fe</name>
        <dbReference type="ChEBI" id="CHEBI:18248"/>
    </ligandPart>
</feature>
<comment type="caution">
    <text evidence="9">Lacks conserved residue(s) required for the propagation of feature annotation.</text>
</comment>
<keyword evidence="9" id="KW-0408">Iron</keyword>
<dbReference type="SMART" id="SM00747">
    <property type="entry name" value="CFEM"/>
    <property type="match status" value="1"/>
</dbReference>
<evidence type="ECO:0000313" key="12">
    <source>
        <dbReference type="EMBL" id="KAK3320397.1"/>
    </source>
</evidence>
<dbReference type="GO" id="GO:0098552">
    <property type="term" value="C:side of membrane"/>
    <property type="evidence" value="ECO:0007669"/>
    <property type="project" value="UniProtKB-KW"/>
</dbReference>
<keyword evidence="5" id="KW-0472">Membrane</keyword>
<evidence type="ECO:0000256" key="4">
    <source>
        <dbReference type="ARBA" id="ARBA00022525"/>
    </source>
</evidence>
<dbReference type="EMBL" id="JAUEPO010000005">
    <property type="protein sequence ID" value="KAK3320397.1"/>
    <property type="molecule type" value="Genomic_DNA"/>
</dbReference>
<evidence type="ECO:0000256" key="5">
    <source>
        <dbReference type="ARBA" id="ARBA00022622"/>
    </source>
</evidence>
<feature type="signal peptide" evidence="10">
    <location>
        <begin position="1"/>
        <end position="19"/>
    </location>
</feature>
<dbReference type="PROSITE" id="PS52012">
    <property type="entry name" value="CFEM"/>
    <property type="match status" value="1"/>
</dbReference>
<evidence type="ECO:0000256" key="3">
    <source>
        <dbReference type="ARBA" id="ARBA00010031"/>
    </source>
</evidence>
<keyword evidence="4" id="KW-0964">Secreted</keyword>
<dbReference type="AlphaFoldDB" id="A0AAE0I973"/>
<proteinExistence type="inferred from homology"/>
<evidence type="ECO:0000256" key="2">
    <source>
        <dbReference type="ARBA" id="ARBA00004613"/>
    </source>
</evidence>
<evidence type="ECO:0000256" key="6">
    <source>
        <dbReference type="ARBA" id="ARBA00022729"/>
    </source>
</evidence>
<dbReference type="InterPro" id="IPR008427">
    <property type="entry name" value="Extracellular_membr_CFEM_dom"/>
</dbReference>
<organism evidence="12 13">
    <name type="scientific">Cercophora scortea</name>
    <dbReference type="NCBI Taxonomy" id="314031"/>
    <lineage>
        <taxon>Eukaryota</taxon>
        <taxon>Fungi</taxon>
        <taxon>Dikarya</taxon>
        <taxon>Ascomycota</taxon>
        <taxon>Pezizomycotina</taxon>
        <taxon>Sordariomycetes</taxon>
        <taxon>Sordariomycetidae</taxon>
        <taxon>Sordariales</taxon>
        <taxon>Lasiosphaeriaceae</taxon>
        <taxon>Cercophora</taxon>
    </lineage>
</organism>
<keyword evidence="6 10" id="KW-0732">Signal</keyword>
<comment type="similarity">
    <text evidence="3">Belongs to the RBT5 family.</text>
</comment>
<evidence type="ECO:0000256" key="10">
    <source>
        <dbReference type="SAM" id="SignalP"/>
    </source>
</evidence>
<feature type="domain" description="CFEM" evidence="11">
    <location>
        <begin position="20"/>
        <end position="124"/>
    </location>
</feature>
<feature type="chain" id="PRO_5042287792" description="CFEM domain-containing protein" evidence="10">
    <location>
        <begin position="20"/>
        <end position="124"/>
    </location>
</feature>
<dbReference type="GO" id="GO:0046872">
    <property type="term" value="F:metal ion binding"/>
    <property type="evidence" value="ECO:0007669"/>
    <property type="project" value="UniProtKB-UniRule"/>
</dbReference>
<keyword evidence="8" id="KW-0449">Lipoprotein</keyword>
<dbReference type="Proteomes" id="UP001286456">
    <property type="component" value="Unassembled WGS sequence"/>
</dbReference>